<dbReference type="RefSeq" id="WP_179924644.1">
    <property type="nucleotide sequence ID" value="NZ_JACBXX010000045.1"/>
</dbReference>
<name>A0A7Z0M4Y2_9STRE</name>
<organism evidence="2 3">
    <name type="scientific">Streptococcus danieliae</name>
    <dbReference type="NCBI Taxonomy" id="747656"/>
    <lineage>
        <taxon>Bacteria</taxon>
        <taxon>Bacillati</taxon>
        <taxon>Bacillota</taxon>
        <taxon>Bacilli</taxon>
        <taxon>Lactobacillales</taxon>
        <taxon>Streptococcaceae</taxon>
        <taxon>Streptococcus</taxon>
    </lineage>
</organism>
<dbReference type="PANTHER" id="PTHR36832">
    <property type="entry name" value="SLR1174 PROTEIN-RELATED"/>
    <property type="match status" value="1"/>
</dbReference>
<dbReference type="PANTHER" id="PTHR36832:SF1">
    <property type="entry name" value="SLR1174 PROTEIN"/>
    <property type="match status" value="1"/>
</dbReference>
<dbReference type="Pfam" id="PF06182">
    <property type="entry name" value="ABC2_membrane_6"/>
    <property type="match status" value="1"/>
</dbReference>
<comment type="caution">
    <text evidence="2">The sequence shown here is derived from an EMBL/GenBank/DDBJ whole genome shotgun (WGS) entry which is preliminary data.</text>
</comment>
<dbReference type="EMBL" id="JACBXX010000045">
    <property type="protein sequence ID" value="NYS95801.1"/>
    <property type="molecule type" value="Genomic_DNA"/>
</dbReference>
<feature type="transmembrane region" description="Helical" evidence="1">
    <location>
        <begin position="151"/>
        <end position="178"/>
    </location>
</feature>
<sequence>MLGVWKRYRPFVHAGMQELITYRVNFLLYRLGDVIGAFVAFYLWKAVFDSSQENLLRGFSLADMTLYIVMSFVTNLLTKSDSSFMIGREVKDGSVAMRLLRPVHFAASYLFTEIGFRWLVFVSIGLPFLAAVVAFKLHSGEPVLQVIGLTVAYLLSLSLAYLINFFFNIAFGFSAFLFKNLWGSNLLKNSLVAFLSGALIPLAFFPKVVEEGLSLLPFASLIYTPAMMIVWKYSTIQVFQALLQQFFWLAVMVLLSQLIWQRVQTHITIQGG</sequence>
<evidence type="ECO:0000313" key="2">
    <source>
        <dbReference type="EMBL" id="NYS95801.1"/>
    </source>
</evidence>
<reference evidence="2 3" key="1">
    <citation type="submission" date="2020-07" db="EMBL/GenBank/DDBJ databases">
        <title>MOT database genomes.</title>
        <authorList>
            <person name="Joseph S."/>
            <person name="Aduse-Opoku J."/>
            <person name="Hashim A."/>
            <person name="Wade W."/>
            <person name="Curtis M."/>
        </authorList>
    </citation>
    <scope>NUCLEOTIDE SEQUENCE [LARGE SCALE GENOMIC DNA]</scope>
    <source>
        <strain evidence="2 3">STR</strain>
    </source>
</reference>
<dbReference type="InterPro" id="IPR010390">
    <property type="entry name" value="ABC-2_transporter-like"/>
</dbReference>
<feature type="transmembrane region" description="Helical" evidence="1">
    <location>
        <begin position="241"/>
        <end position="260"/>
    </location>
</feature>
<protein>
    <submittedName>
        <fullName evidence="2">ABC-2 family transporter protein</fullName>
    </submittedName>
</protein>
<keyword evidence="1" id="KW-0472">Membrane</keyword>
<keyword evidence="1" id="KW-1133">Transmembrane helix</keyword>
<keyword evidence="1" id="KW-0812">Transmembrane</keyword>
<evidence type="ECO:0000313" key="3">
    <source>
        <dbReference type="Proteomes" id="UP000589521"/>
    </source>
</evidence>
<gene>
    <name evidence="2" type="ORF">HZY94_01065</name>
</gene>
<dbReference type="Proteomes" id="UP000589521">
    <property type="component" value="Unassembled WGS sequence"/>
</dbReference>
<evidence type="ECO:0000256" key="1">
    <source>
        <dbReference type="SAM" id="Phobius"/>
    </source>
</evidence>
<dbReference type="AlphaFoldDB" id="A0A7Z0M4Y2"/>
<feature type="transmembrane region" description="Helical" evidence="1">
    <location>
        <begin position="190"/>
        <end position="209"/>
    </location>
</feature>
<feature type="transmembrane region" description="Helical" evidence="1">
    <location>
        <begin position="118"/>
        <end position="139"/>
    </location>
</feature>
<accession>A0A7Z0M4Y2</accession>
<feature type="transmembrane region" description="Helical" evidence="1">
    <location>
        <begin position="56"/>
        <end position="78"/>
    </location>
</feature>
<feature type="transmembrane region" description="Helical" evidence="1">
    <location>
        <begin position="26"/>
        <end position="44"/>
    </location>
</feature>
<proteinExistence type="predicted"/>
<feature type="transmembrane region" description="Helical" evidence="1">
    <location>
        <begin position="215"/>
        <end position="234"/>
    </location>
</feature>